<evidence type="ECO:0000313" key="4">
    <source>
        <dbReference type="Proteomes" id="UP000677054"/>
    </source>
</evidence>
<keyword evidence="2" id="KW-0677">Repeat</keyword>
<dbReference type="EMBL" id="LR900534">
    <property type="protein sequence ID" value="CAD7246022.1"/>
    <property type="molecule type" value="Genomic_DNA"/>
</dbReference>
<name>A0A7R8XA13_9CRUS</name>
<dbReference type="InterPro" id="IPR032675">
    <property type="entry name" value="LRR_dom_sf"/>
</dbReference>
<dbReference type="AlphaFoldDB" id="A0A7R8XA13"/>
<dbReference type="PANTHER" id="PTHR48051:SF1">
    <property type="entry name" value="RAS SUPPRESSOR PROTEIN 1"/>
    <property type="match status" value="1"/>
</dbReference>
<evidence type="ECO:0000313" key="3">
    <source>
        <dbReference type="EMBL" id="CAD7246022.1"/>
    </source>
</evidence>
<keyword evidence="1" id="KW-0433">Leucine-rich repeat</keyword>
<dbReference type="GO" id="GO:0005737">
    <property type="term" value="C:cytoplasm"/>
    <property type="evidence" value="ECO:0007669"/>
    <property type="project" value="TreeGrafter"/>
</dbReference>
<dbReference type="OrthoDB" id="1060944at2759"/>
<keyword evidence="4" id="KW-1185">Reference proteome</keyword>
<dbReference type="SMART" id="SM00369">
    <property type="entry name" value="LRR_TYP"/>
    <property type="match status" value="3"/>
</dbReference>
<dbReference type="Gene3D" id="3.80.10.10">
    <property type="entry name" value="Ribonuclease Inhibitor"/>
    <property type="match status" value="1"/>
</dbReference>
<dbReference type="InterPro" id="IPR003591">
    <property type="entry name" value="Leu-rich_rpt_typical-subtyp"/>
</dbReference>
<dbReference type="InterPro" id="IPR050216">
    <property type="entry name" value="LRR_domain-containing"/>
</dbReference>
<dbReference type="PANTHER" id="PTHR48051">
    <property type="match status" value="1"/>
</dbReference>
<evidence type="ECO:0000256" key="1">
    <source>
        <dbReference type="ARBA" id="ARBA00022614"/>
    </source>
</evidence>
<evidence type="ECO:0000256" key="2">
    <source>
        <dbReference type="ARBA" id="ARBA00022737"/>
    </source>
</evidence>
<accession>A0A7R8XA13</accession>
<dbReference type="EMBL" id="CAJPEV010001017">
    <property type="protein sequence ID" value="CAG0890175.1"/>
    <property type="molecule type" value="Genomic_DNA"/>
</dbReference>
<dbReference type="Pfam" id="PF13855">
    <property type="entry name" value="LRR_8"/>
    <property type="match status" value="1"/>
</dbReference>
<dbReference type="Proteomes" id="UP000677054">
    <property type="component" value="Unassembled WGS sequence"/>
</dbReference>
<evidence type="ECO:0008006" key="5">
    <source>
        <dbReference type="Google" id="ProtNLM"/>
    </source>
</evidence>
<dbReference type="SUPFAM" id="SSF52075">
    <property type="entry name" value="Outer arm dynein light chain 1"/>
    <property type="match status" value="1"/>
</dbReference>
<organism evidence="3">
    <name type="scientific">Darwinula stevensoni</name>
    <dbReference type="NCBI Taxonomy" id="69355"/>
    <lineage>
        <taxon>Eukaryota</taxon>
        <taxon>Metazoa</taxon>
        <taxon>Ecdysozoa</taxon>
        <taxon>Arthropoda</taxon>
        <taxon>Crustacea</taxon>
        <taxon>Oligostraca</taxon>
        <taxon>Ostracoda</taxon>
        <taxon>Podocopa</taxon>
        <taxon>Podocopida</taxon>
        <taxon>Darwinulocopina</taxon>
        <taxon>Darwinuloidea</taxon>
        <taxon>Darwinulidae</taxon>
        <taxon>Darwinula</taxon>
    </lineage>
</organism>
<reference evidence="3" key="1">
    <citation type="submission" date="2020-11" db="EMBL/GenBank/DDBJ databases">
        <authorList>
            <person name="Tran Van P."/>
        </authorList>
    </citation>
    <scope>NUCLEOTIDE SEQUENCE</scope>
</reference>
<sequence>MGGTLRPAAHVFQSERQVFVPHIVMRPGALPKVCVTHHRRKKNLKTLILHFVQGLPPRPGRRPDPNPNLFLFSFPFRVDLSECQLMQVPDAVYHLLRNTRLSECDLSNNAIGKLQAKFPLKFNAITSLSLSHNNLGTLPDDMSQLSDLTRLDISHNAFTALPRCIFKMPSLRVLLAKKNFITDAESERLGRRPHLEEVDLTENPLTSVSLGGIAGIPKRITVHVSPSPVSEEDEEDLAV</sequence>
<gene>
    <name evidence="3" type="ORF">DSTB1V02_LOCUS5886</name>
</gene>
<protein>
    <recommendedName>
        <fullName evidence="5">Leucine-rich repeat-containing protein 20</fullName>
    </recommendedName>
</protein>
<dbReference type="InterPro" id="IPR001611">
    <property type="entry name" value="Leu-rich_rpt"/>
</dbReference>
<proteinExistence type="predicted"/>